<gene>
    <name evidence="2" type="ORF">QP939_26120</name>
</gene>
<sequence length="71" mass="7063">MVLGGAGGFGLRELEVVVGVAVVDGTAEDVVAGLVVDTEGADGACATGALPQPASPTETTARTGMFRRMEQ</sequence>
<dbReference type="Proteomes" id="UP001227101">
    <property type="component" value="Chromosome"/>
</dbReference>
<organism evidence="2 3">
    <name type="scientific">Amycolatopsis nalaikhensis</name>
    <dbReference type="NCBI Taxonomy" id="715472"/>
    <lineage>
        <taxon>Bacteria</taxon>
        <taxon>Bacillati</taxon>
        <taxon>Actinomycetota</taxon>
        <taxon>Actinomycetes</taxon>
        <taxon>Pseudonocardiales</taxon>
        <taxon>Pseudonocardiaceae</taxon>
        <taxon>Amycolatopsis</taxon>
    </lineage>
</organism>
<protein>
    <submittedName>
        <fullName evidence="2">Uncharacterized protein</fullName>
    </submittedName>
</protein>
<name>A0ABY8Y1P8_9PSEU</name>
<dbReference type="RefSeq" id="WP_285459513.1">
    <property type="nucleotide sequence ID" value="NZ_CP127173.1"/>
</dbReference>
<accession>A0ABY8Y1P8</accession>
<keyword evidence="3" id="KW-1185">Reference proteome</keyword>
<evidence type="ECO:0000313" key="2">
    <source>
        <dbReference type="EMBL" id="WIV61836.1"/>
    </source>
</evidence>
<dbReference type="EMBL" id="CP127173">
    <property type="protein sequence ID" value="WIV61836.1"/>
    <property type="molecule type" value="Genomic_DNA"/>
</dbReference>
<reference evidence="2 3" key="1">
    <citation type="submission" date="2023-06" db="EMBL/GenBank/DDBJ databases">
        <authorList>
            <person name="Oyuntsetseg B."/>
            <person name="Kim S.B."/>
        </authorList>
    </citation>
    <scope>NUCLEOTIDE SEQUENCE [LARGE SCALE GENOMIC DNA]</scope>
    <source>
        <strain evidence="2 3">2-2</strain>
    </source>
</reference>
<evidence type="ECO:0000256" key="1">
    <source>
        <dbReference type="SAM" id="MobiDB-lite"/>
    </source>
</evidence>
<feature type="region of interest" description="Disordered" evidence="1">
    <location>
        <begin position="45"/>
        <end position="71"/>
    </location>
</feature>
<evidence type="ECO:0000313" key="3">
    <source>
        <dbReference type="Proteomes" id="UP001227101"/>
    </source>
</evidence>
<proteinExistence type="predicted"/>